<gene>
    <name evidence="1" type="ORF">GCM10022214_67040</name>
</gene>
<protein>
    <submittedName>
        <fullName evidence="1">Uncharacterized protein</fullName>
    </submittedName>
</protein>
<comment type="caution">
    <text evidence="1">The sequence shown here is derived from an EMBL/GenBank/DDBJ whole genome shotgun (WGS) entry which is preliminary data.</text>
</comment>
<reference evidence="2" key="1">
    <citation type="journal article" date="2019" name="Int. J. Syst. Evol. Microbiol.">
        <title>The Global Catalogue of Microorganisms (GCM) 10K type strain sequencing project: providing services to taxonomists for standard genome sequencing and annotation.</title>
        <authorList>
            <consortium name="The Broad Institute Genomics Platform"/>
            <consortium name="The Broad Institute Genome Sequencing Center for Infectious Disease"/>
            <person name="Wu L."/>
            <person name="Ma J."/>
        </authorList>
    </citation>
    <scope>NUCLEOTIDE SEQUENCE [LARGE SCALE GENOMIC DNA]</scope>
    <source>
        <strain evidence="2">JCM 16702</strain>
    </source>
</reference>
<dbReference type="Proteomes" id="UP001500683">
    <property type="component" value="Unassembled WGS sequence"/>
</dbReference>
<sequence>MAELSAATPELMADLRVVRLPDMNEPRVRAGLLALLAEERRLRLGPDAFKVVHRDLGGLRSRGG</sequence>
<evidence type="ECO:0000313" key="2">
    <source>
        <dbReference type="Proteomes" id="UP001500683"/>
    </source>
</evidence>
<evidence type="ECO:0000313" key="1">
    <source>
        <dbReference type="EMBL" id="GAA4094820.1"/>
    </source>
</evidence>
<dbReference type="RefSeq" id="WP_344955647.1">
    <property type="nucleotide sequence ID" value="NZ_BAAAZG010000052.1"/>
</dbReference>
<organism evidence="1 2">
    <name type="scientific">Actinomadura miaoliensis</name>
    <dbReference type="NCBI Taxonomy" id="430685"/>
    <lineage>
        <taxon>Bacteria</taxon>
        <taxon>Bacillati</taxon>
        <taxon>Actinomycetota</taxon>
        <taxon>Actinomycetes</taxon>
        <taxon>Streptosporangiales</taxon>
        <taxon>Thermomonosporaceae</taxon>
        <taxon>Actinomadura</taxon>
    </lineage>
</organism>
<keyword evidence="2" id="KW-1185">Reference proteome</keyword>
<accession>A0ABP7WT37</accession>
<name>A0ABP7WT37_9ACTN</name>
<proteinExistence type="predicted"/>
<dbReference type="EMBL" id="BAAAZG010000052">
    <property type="protein sequence ID" value="GAA4094820.1"/>
    <property type="molecule type" value="Genomic_DNA"/>
</dbReference>